<sequence>MSSFLAVPLKHTNEVDLVKPLMSYVENIYLSENELSSEIREAMQELNRMRNKACNQPLDKHQSALDVLTRYYDQLVAIENKIPITATQNPVNFKWKDAFDKGSLFFGRASLTLSDGAFERASVLFNCGALMSAIAASQPMRTDEELKTAAKFFQQSAGVFAHLKDTILGIIQQEPTPDLMPDTLSVLSIIMLAQAQEAIYIKAEKDKMKSLALTKLAAQCAEYYHESQKQLQRDAVRGLFDKEWINTVKGKALGLSALSQYHKAMDNADSKNIGEQLSRLIEAQSLMQQATSYMPHGTFDIQNAAIEKAYAVAKKDNDFIYHEKIADFRSLPPLPKAAVAKIVPVTFPMTPRFKDMFSSLVPVQVHQATASFDARKSEVINVETGRLREHTQIMNGILASLNLPAALDDVANQEILPESIRQKSSKVKSQGGIDALTNLIADLPNIHKRNEEILTETLRLLNEEKENDHRLRSQFKDKWTRMASDQLTAPLHQECGKYRGILRAAFNADETVKRKLEENREGIRLLTAIPSLDSSNANKNSEAVIKLRSLMDVVQEIKIEREKLEKEFTNVRCDISSIFLKALADNQVINEEEISTAKIAEIYGPLKAKVNETIKKQEDCLAQVQLWNNKFGSEKASSQRAVERERILKILANGHDKFLEIKSNLDEGTKFYNDLTPLLLRLQQKVSDFCFARQTEKEDLMKQLQQNIVSGSSNSSAPPRPPPPKPSSNASLSNNPFDVEAPIPPPRNVNNLQATQAPPTPSQNQNYQPQLCNPQQQQPFASFGNKINYDYNTFIKFTYVNEFWKTVSSFLSIPHVLQERESHAPYGYPPQQIPYMPQPQFNQNYTTPYPIAYPGTYPGAFNPPLHAYNQFPPSPQWGNVPSSTPQ</sequence>
<dbReference type="SMART" id="SM01041">
    <property type="entry name" value="BRO1"/>
    <property type="match status" value="1"/>
</dbReference>
<proteinExistence type="predicted"/>
<organism evidence="4 5">
    <name type="scientific">Acanthocheilonema viteae</name>
    <name type="common">Filarial nematode worm</name>
    <name type="synonym">Dipetalonema viteae</name>
    <dbReference type="NCBI Taxonomy" id="6277"/>
    <lineage>
        <taxon>Eukaryota</taxon>
        <taxon>Metazoa</taxon>
        <taxon>Ecdysozoa</taxon>
        <taxon>Nematoda</taxon>
        <taxon>Chromadorea</taxon>
        <taxon>Rhabditida</taxon>
        <taxon>Spirurina</taxon>
        <taxon>Spiruromorpha</taxon>
        <taxon>Filarioidea</taxon>
        <taxon>Onchocercidae</taxon>
        <taxon>Acanthocheilonema</taxon>
    </lineage>
</organism>
<dbReference type="FunFam" id="1.25.40.280:FF:000001">
    <property type="entry name" value="programmed cell death 6-interacting protein-like isoform X1"/>
    <property type="match status" value="1"/>
</dbReference>
<dbReference type="AlphaFoldDB" id="A0A498SKB7"/>
<dbReference type="InterPro" id="IPR004328">
    <property type="entry name" value="BRO1_dom"/>
</dbReference>
<dbReference type="Pfam" id="PF13949">
    <property type="entry name" value="ALIX_LYPXL_bnd"/>
    <property type="match status" value="1"/>
</dbReference>
<dbReference type="GO" id="GO:0000281">
    <property type="term" value="P:mitotic cytokinesis"/>
    <property type="evidence" value="ECO:0007669"/>
    <property type="project" value="TreeGrafter"/>
</dbReference>
<feature type="domain" description="BRO1" evidence="3">
    <location>
        <begin position="3"/>
        <end position="394"/>
    </location>
</feature>
<protein>
    <recommendedName>
        <fullName evidence="3">BRO1 domain-containing protein</fullName>
    </recommendedName>
</protein>
<feature type="region of interest" description="Disordered" evidence="2">
    <location>
        <begin position="709"/>
        <end position="775"/>
    </location>
</feature>
<dbReference type="EMBL" id="UPTC01000648">
    <property type="protein sequence ID" value="VBB29589.1"/>
    <property type="molecule type" value="Genomic_DNA"/>
</dbReference>
<evidence type="ECO:0000313" key="5">
    <source>
        <dbReference type="Proteomes" id="UP000276991"/>
    </source>
</evidence>
<dbReference type="Pfam" id="PF03097">
    <property type="entry name" value="BRO1"/>
    <property type="match status" value="1"/>
</dbReference>
<evidence type="ECO:0000313" key="4">
    <source>
        <dbReference type="EMBL" id="VBB29589.1"/>
    </source>
</evidence>
<keyword evidence="1" id="KW-0175">Coiled coil</keyword>
<name>A0A498SKB7_ACAVI</name>
<dbReference type="Proteomes" id="UP000276991">
    <property type="component" value="Unassembled WGS sequence"/>
</dbReference>
<gene>
    <name evidence="4" type="ORF">NAV_LOCUS4389</name>
</gene>
<dbReference type="Gene3D" id="1.20.120.560">
    <property type="entry name" value="alix/aip1 in complex with the ypdl late domain"/>
    <property type="match status" value="1"/>
</dbReference>
<dbReference type="CDD" id="cd09240">
    <property type="entry name" value="BRO1_Alix"/>
    <property type="match status" value="1"/>
</dbReference>
<dbReference type="OrthoDB" id="2141925at2759"/>
<dbReference type="InterPro" id="IPR038499">
    <property type="entry name" value="BRO1_sf"/>
</dbReference>
<dbReference type="GO" id="GO:0005768">
    <property type="term" value="C:endosome"/>
    <property type="evidence" value="ECO:0007669"/>
    <property type="project" value="TreeGrafter"/>
</dbReference>
<dbReference type="STRING" id="6277.A0A498SKB7"/>
<feature type="compositionally biased region" description="Polar residues" evidence="2">
    <location>
        <begin position="748"/>
        <end position="757"/>
    </location>
</feature>
<dbReference type="PANTHER" id="PTHR23030">
    <property type="entry name" value="PCD6 INTERACTING PROTEIN-RELATED"/>
    <property type="match status" value="1"/>
</dbReference>
<dbReference type="PROSITE" id="PS51180">
    <property type="entry name" value="BRO1"/>
    <property type="match status" value="1"/>
</dbReference>
<accession>A0A498SKB7</accession>
<evidence type="ECO:0000256" key="1">
    <source>
        <dbReference type="SAM" id="Coils"/>
    </source>
</evidence>
<evidence type="ECO:0000256" key="2">
    <source>
        <dbReference type="SAM" id="MobiDB-lite"/>
    </source>
</evidence>
<keyword evidence="5" id="KW-1185">Reference proteome</keyword>
<feature type="compositionally biased region" description="Low complexity" evidence="2">
    <location>
        <begin position="763"/>
        <end position="775"/>
    </location>
</feature>
<feature type="coiled-coil region" evidence="1">
    <location>
        <begin position="547"/>
        <end position="574"/>
    </location>
</feature>
<dbReference type="Gene3D" id="1.25.40.280">
    <property type="entry name" value="alix/aip1 like domains"/>
    <property type="match status" value="1"/>
</dbReference>
<reference evidence="4 5" key="1">
    <citation type="submission" date="2018-08" db="EMBL/GenBank/DDBJ databases">
        <authorList>
            <person name="Laetsch R D."/>
            <person name="Stevens L."/>
            <person name="Kumar S."/>
            <person name="Blaxter L. M."/>
        </authorList>
    </citation>
    <scope>NUCLEOTIDE SEQUENCE [LARGE SCALE GENOMIC DNA]</scope>
</reference>
<dbReference type="PANTHER" id="PTHR23030:SF39">
    <property type="entry name" value="PROGRAMMED CELL DEATH 6-INTERACTING PROTEIN"/>
    <property type="match status" value="1"/>
</dbReference>
<feature type="compositionally biased region" description="Low complexity" evidence="2">
    <location>
        <begin position="727"/>
        <end position="736"/>
    </location>
</feature>
<dbReference type="InterPro" id="IPR025304">
    <property type="entry name" value="ALIX_V_dom"/>
</dbReference>
<dbReference type="Gene3D" id="1.20.140.50">
    <property type="entry name" value="alix/aip1 like domains"/>
    <property type="match status" value="1"/>
</dbReference>
<evidence type="ECO:0000259" key="3">
    <source>
        <dbReference type="PROSITE" id="PS51180"/>
    </source>
</evidence>